<dbReference type="PANTHER" id="PTHR43775:SF50">
    <property type="entry name" value="HIGHLY REDUCING POLYKETIDE SYNTHASE SRDA"/>
    <property type="match status" value="1"/>
</dbReference>
<dbReference type="SUPFAM" id="SSF52151">
    <property type="entry name" value="FabD/lysophospholipase-like"/>
    <property type="match status" value="1"/>
</dbReference>
<dbReference type="RefSeq" id="XP_018029520.1">
    <property type="nucleotide sequence ID" value="XM_018182266.1"/>
</dbReference>
<dbReference type="EMBL" id="KV441562">
    <property type="protein sequence ID" value="OAF99154.1"/>
    <property type="molecule type" value="Genomic_DNA"/>
</dbReference>
<feature type="domain" description="PKS/mFAS DH" evidence="10">
    <location>
        <begin position="963"/>
        <end position="1265"/>
    </location>
</feature>
<dbReference type="InterPro" id="IPR020843">
    <property type="entry name" value="ER"/>
</dbReference>
<dbReference type="Pfam" id="PF21089">
    <property type="entry name" value="PKS_DH_N"/>
    <property type="match status" value="1"/>
</dbReference>
<evidence type="ECO:0000256" key="7">
    <source>
        <dbReference type="ARBA" id="ARBA00023315"/>
    </source>
</evidence>
<protein>
    <submittedName>
        <fullName evidence="11">Putative polyketide synthase</fullName>
    </submittedName>
</protein>
<dbReference type="SMART" id="SM00825">
    <property type="entry name" value="PKS_KS"/>
    <property type="match status" value="1"/>
</dbReference>
<dbReference type="SMART" id="SM00829">
    <property type="entry name" value="PKS_ER"/>
    <property type="match status" value="1"/>
</dbReference>
<evidence type="ECO:0000313" key="11">
    <source>
        <dbReference type="EMBL" id="OAF99154.1"/>
    </source>
</evidence>
<dbReference type="InterPro" id="IPR016035">
    <property type="entry name" value="Acyl_Trfase/lysoPLipase"/>
</dbReference>
<evidence type="ECO:0000256" key="8">
    <source>
        <dbReference type="PROSITE-ProRule" id="PRU01363"/>
    </source>
</evidence>
<dbReference type="Pfam" id="PF00698">
    <property type="entry name" value="Acyl_transf_1"/>
    <property type="match status" value="1"/>
</dbReference>
<dbReference type="InterPro" id="IPR018201">
    <property type="entry name" value="Ketoacyl_synth_AS"/>
</dbReference>
<evidence type="ECO:0000256" key="1">
    <source>
        <dbReference type="ARBA" id="ARBA00022450"/>
    </source>
</evidence>
<keyword evidence="12" id="KW-1185">Reference proteome</keyword>
<evidence type="ECO:0000256" key="2">
    <source>
        <dbReference type="ARBA" id="ARBA00022553"/>
    </source>
</evidence>
<dbReference type="InterPro" id="IPR049552">
    <property type="entry name" value="PKS_DH_N"/>
</dbReference>
<dbReference type="InterPro" id="IPR050091">
    <property type="entry name" value="PKS_NRPS_Biosynth_Enz"/>
</dbReference>
<dbReference type="Pfam" id="PF02801">
    <property type="entry name" value="Ketoacyl-synt_C"/>
    <property type="match status" value="1"/>
</dbReference>
<dbReference type="Gene3D" id="3.10.129.110">
    <property type="entry name" value="Polyketide synthase dehydratase"/>
    <property type="match status" value="1"/>
</dbReference>
<dbReference type="Pfam" id="PF23114">
    <property type="entry name" value="NAD-bd_HRPKS_sdrA"/>
    <property type="match status" value="1"/>
</dbReference>
<proteinExistence type="predicted"/>
<dbReference type="InterPro" id="IPR036291">
    <property type="entry name" value="NAD(P)-bd_dom_sf"/>
</dbReference>
<dbReference type="PROSITE" id="PS00012">
    <property type="entry name" value="PHOSPHOPANTETHEINE"/>
    <property type="match status" value="1"/>
</dbReference>
<dbReference type="Gene3D" id="1.10.1200.10">
    <property type="entry name" value="ACP-like"/>
    <property type="match status" value="1"/>
</dbReference>
<dbReference type="InterPro" id="IPR016036">
    <property type="entry name" value="Malonyl_transacylase_ACP-bd"/>
</dbReference>
<dbReference type="SMART" id="SM00826">
    <property type="entry name" value="PKS_DH"/>
    <property type="match status" value="1"/>
</dbReference>
<dbReference type="CDD" id="cd05195">
    <property type="entry name" value="enoyl_red"/>
    <property type="match status" value="1"/>
</dbReference>
<dbReference type="InterPro" id="IPR001227">
    <property type="entry name" value="Ac_transferase_dom_sf"/>
</dbReference>
<dbReference type="CDD" id="cd05274">
    <property type="entry name" value="KR_FAS_SDR_x"/>
    <property type="match status" value="1"/>
</dbReference>
<feature type="active site" description="Proton donor; for dehydratase activity" evidence="8">
    <location>
        <position position="1175"/>
    </location>
</feature>
<gene>
    <name evidence="11" type="ORF">CC84DRAFT_1210103</name>
</gene>
<dbReference type="Pfam" id="PF23297">
    <property type="entry name" value="ACP_SdgA_C"/>
    <property type="match status" value="1"/>
</dbReference>
<dbReference type="Gene3D" id="3.90.180.10">
    <property type="entry name" value="Medium-chain alcohol dehydrogenases, catalytic domain"/>
    <property type="match status" value="1"/>
</dbReference>
<dbReference type="InterPro" id="IPR016039">
    <property type="entry name" value="Thiolase-like"/>
</dbReference>
<keyword evidence="4" id="KW-0521">NADP</keyword>
<evidence type="ECO:0000256" key="3">
    <source>
        <dbReference type="ARBA" id="ARBA00022679"/>
    </source>
</evidence>
<dbReference type="InterPro" id="IPR049900">
    <property type="entry name" value="PKS_mFAS_DH"/>
</dbReference>
<dbReference type="Pfam" id="PF08659">
    <property type="entry name" value="KR"/>
    <property type="match status" value="1"/>
</dbReference>
<evidence type="ECO:0000259" key="9">
    <source>
        <dbReference type="PROSITE" id="PS52004"/>
    </source>
</evidence>
<dbReference type="PANTHER" id="PTHR43775">
    <property type="entry name" value="FATTY ACID SYNTHASE"/>
    <property type="match status" value="1"/>
</dbReference>
<organism evidence="11 12">
    <name type="scientific">Paraphaeosphaeria sporulosa</name>
    <dbReference type="NCBI Taxonomy" id="1460663"/>
    <lineage>
        <taxon>Eukaryota</taxon>
        <taxon>Fungi</taxon>
        <taxon>Dikarya</taxon>
        <taxon>Ascomycota</taxon>
        <taxon>Pezizomycotina</taxon>
        <taxon>Dothideomycetes</taxon>
        <taxon>Pleosporomycetidae</taxon>
        <taxon>Pleosporales</taxon>
        <taxon>Massarineae</taxon>
        <taxon>Didymosphaeriaceae</taxon>
        <taxon>Paraphaeosphaeria</taxon>
    </lineage>
</organism>
<dbReference type="InterPro" id="IPR011032">
    <property type="entry name" value="GroES-like_sf"/>
</dbReference>
<keyword evidence="3" id="KW-0808">Transferase</keyword>
<dbReference type="InterPro" id="IPR036736">
    <property type="entry name" value="ACP-like_sf"/>
</dbReference>
<dbReference type="InParanoid" id="A0A177BV19"/>
<evidence type="ECO:0000313" key="12">
    <source>
        <dbReference type="Proteomes" id="UP000077069"/>
    </source>
</evidence>
<dbReference type="Gene3D" id="3.40.366.10">
    <property type="entry name" value="Malonyl-Coenzyme A Acyl Carrier Protein, domain 2"/>
    <property type="match status" value="1"/>
</dbReference>
<dbReference type="GO" id="GO:0016491">
    <property type="term" value="F:oxidoreductase activity"/>
    <property type="evidence" value="ECO:0007669"/>
    <property type="project" value="UniProtKB-KW"/>
</dbReference>
<dbReference type="InterPro" id="IPR020841">
    <property type="entry name" value="PKS_Beta-ketoAc_synthase_dom"/>
</dbReference>
<dbReference type="Proteomes" id="UP000077069">
    <property type="component" value="Unassembled WGS sequence"/>
</dbReference>
<dbReference type="OrthoDB" id="329835at2759"/>
<dbReference type="InterPro" id="IPR014030">
    <property type="entry name" value="Ketoacyl_synth_N"/>
</dbReference>
<dbReference type="CDD" id="cd00833">
    <property type="entry name" value="PKS"/>
    <property type="match status" value="1"/>
</dbReference>
<dbReference type="SMART" id="SM00827">
    <property type="entry name" value="PKS_AT"/>
    <property type="match status" value="1"/>
</dbReference>
<reference evidence="11 12" key="1">
    <citation type="submission" date="2016-05" db="EMBL/GenBank/DDBJ databases">
        <title>Comparative analysis of secretome profiles of manganese(II)-oxidizing ascomycete fungi.</title>
        <authorList>
            <consortium name="DOE Joint Genome Institute"/>
            <person name="Zeiner C.A."/>
            <person name="Purvine S.O."/>
            <person name="Zink E.M."/>
            <person name="Wu S."/>
            <person name="Pasa-Tolic L."/>
            <person name="Chaput D.L."/>
            <person name="Haridas S."/>
            <person name="Grigoriev I.V."/>
            <person name="Santelli C.M."/>
            <person name="Hansel C.M."/>
        </authorList>
    </citation>
    <scope>NUCLEOTIDE SEQUENCE [LARGE SCALE GENOMIC DNA]</scope>
    <source>
        <strain evidence="11 12">AP3s5-JAC2a</strain>
    </source>
</reference>
<accession>A0A177BV19</accession>
<dbReference type="InterPro" id="IPR014043">
    <property type="entry name" value="Acyl_transferase_dom"/>
</dbReference>
<dbReference type="STRING" id="1460663.A0A177BV19"/>
<dbReference type="InterPro" id="IPR056501">
    <property type="entry name" value="NAD-bd_HRPKS_sdrA"/>
</dbReference>
<feature type="region of interest" description="C-terminal hotdog fold" evidence="8">
    <location>
        <begin position="1110"/>
        <end position="1265"/>
    </location>
</feature>
<dbReference type="SUPFAM" id="SSF47336">
    <property type="entry name" value="ACP-like"/>
    <property type="match status" value="1"/>
</dbReference>
<dbReference type="InterPro" id="IPR013154">
    <property type="entry name" value="ADH-like_N"/>
</dbReference>
<dbReference type="Gene3D" id="3.40.50.720">
    <property type="entry name" value="NAD(P)-binding Rossmann-like Domain"/>
    <property type="match status" value="3"/>
</dbReference>
<dbReference type="SUPFAM" id="SSF51735">
    <property type="entry name" value="NAD(P)-binding Rossmann-fold domains"/>
    <property type="match status" value="2"/>
</dbReference>
<feature type="active site" description="Proton acceptor; for dehydratase activity" evidence="8">
    <location>
        <position position="993"/>
    </location>
</feature>
<dbReference type="InterPro" id="IPR009081">
    <property type="entry name" value="PP-bd_ACP"/>
</dbReference>
<dbReference type="SMART" id="SM00822">
    <property type="entry name" value="PKS_KR"/>
    <property type="match status" value="1"/>
</dbReference>
<dbReference type="GO" id="GO:0004315">
    <property type="term" value="F:3-oxoacyl-[acyl-carrier-protein] synthase activity"/>
    <property type="evidence" value="ECO:0007669"/>
    <property type="project" value="InterPro"/>
</dbReference>
<dbReference type="InterPro" id="IPR032821">
    <property type="entry name" value="PKS_assoc"/>
</dbReference>
<evidence type="ECO:0000259" key="10">
    <source>
        <dbReference type="PROSITE" id="PS52019"/>
    </source>
</evidence>
<sequence>MPGLVFKSKSHETVIDDAAYPAVSFPDYAEAPLSEQLEPIAVVGMGCRLPGDVSSPKQFWDMMINQKTGRNAKVPSSRFNIDAHLHPNNDRPGSFNVPGGYFINSSLKEFDPTAFGITPIEAMWMDPQQRKLLEVVWETFESAGLSLEKLDGSRTACYVGSFTSDYQQMTFKEPDFRHSYAATGVDPGLISNRISHAFNLNGPSIVVNTACSSSVYALHHACNALRNNECEGAVVGGTNLVLTVDQHMNTAKLTVLSPDSTCLTFNAEANGYGRADAVGAVYMKRLSDAIRDGDAIRGVIRSSAVNSNGKVAGLGITHPGHDGQEDVIRAAYVRGGNLDPRLTGFFECHGTGTSIGDPLEVHAVSRAMNDRRSATEAPLLIGAVKTNIGHSEAASGLSALIKAVLVVENGVIPPTRGVVNKNPKIKWDEWKVDVTTKPTPFPAHLPVKRVSVNSFGYGGTNAHMIVESAESFVSAPKYLTHVTGKKLPPRDPVEQKRPHLVVLSAHEKATLKQNIAALSKEASNYRLLDLSYTLANRRSHLPSRGFAVVSHANLEATLTEDASAFSFADKKKSPTVGFVFTGQGAQWPRMGAELIHYYPSFLRTIKHLDSTLASLPNGPSWTIEEVLQLPADQSPVNDAEYAQPLCTAIQIALVQLLGEWGITPKVTIGHSSGEIGAAYAAGLLTASEAMTAAYFRGKAVSSVKTDGAMMAVGLGAEAVQEYIQDFTGRVSIACHNSPSSVTLSGDAAALEEVKTKLGSIFARIVKTNGKAYHSHHMAPVAAIYEEYLYKAEAHIPKDVKVQRPGRMVSSVTNSLLPEDAVVDGAYWSQNLANPVLFNQAFQTIATSDEFADVDMFIEVGPHSAMAGPIKQIKGEFGYKHDYAPTLLRNTDSAAQLLKLAGELYLRDYKPLNLERVAAIEEESGLLKGQFLVDLPTYQWTYKKELWAEPRAAAEHRQPTHARHDILGSRIPGSGKPIWRNVLRIRDVPWLKGHTLGGEAIFPAAGYFSMAIEALTQLNEISDAPKDIKGFTLRDVSIKQALVTPDDDDGIEVLFTMAPSVKNETDSTTEWFDFTASSIAQNGERKDHMGGSISGITHGERPSAKAVPFLANRASGKAWNQALRDVGFDYGPGFQDMDNIRSDGSNYHASADTAIRQECGDMIGESRYVIHPGILDSCLQLIIVSIYAGRINDMACGAVPIQVDEVAVYRPTQQQLDDTAATAFSWTHKRGLRNFESGTELVAKDGTLLMRITDMRCTAYESAVPQKVTADVDSQPYQQLVWKQDIGQLQTGEGVEKLNAGALAQLALFKTPDAKILEVGSRYATSVLEQAKHSYYSILEKDSSVDVSPFTNAQVLTSDISELAESSYDVIIAPATLLQDEAASASIQTALIPGGKVFWDAESGADISTKAIEETTGEAKHVKIYYKEAATKALEDISDNFKTKGFSVTSVALQDALQNAPTKENVVVLVDLEGPILPTVTEDQFSAIQAVIDNAASITWVSSGGVINGKSPQNAMIAGLARSVRSEQAMLRFATLDFDAENSSIDRVAQVVSDIVSEQTTKPQGRLESEYSISDNEVYISRLVDITTLNDLYFGNNDAVPTPLTDDLRFKAKVSSGKVIFENDLRSEGPSAREVEVRVLVSGLTQDGTRVINGTDYPTTFSQEIGGVVTKVGSEVNNLTVGDHVAGFHLDNFASHQTVSASLVQKVSKDDLNNAVSLLTPFATAVHGLTLANVQPGESVLILQGSGTAGAAAIQITQSLGGVPYVAVESDAEAKLVVNVLNVPTEHVILTPNGSKLAQFEHLTGLSGPDVVFSSGSTNSALAREAWRFIAPFGRYVDSGRKEVLKREMTDNVPFRRGANFLSFDIFDLYKHKPAALAKTLQSLVTLYQQGSITAVGPLSTFPIADIQKAVSSLKDTFTSGRTVIEYKAGETEFALLPVRPTVSFSSEASYLLVGCLGGLGRSLTTWMTKHGARRFVFLSRSGADAKAASLLVQSLEEAGNDVLIVRGDASSREDVERAVASVDPQYPIRGVIHAAMVLRDGLFAQMPFSDWQQSTRPKVQGAQNLHDTLKDQPLDFFLMTSSVSGILGTPAQSNYAAANAYLDSLAAHRRSLGLNATSIVLPMILGIGVVAENFGIEDSLKRKGMYGIEEEELLGLFEAALNTDADHVAGGLDPLRLSKARNEETESFWAADTRFDVLANTMTAGSSGSGGSAGDSIIDSIKQAESPTAAQDLIKEHFNTKISRFLLVDLDDFEDNRSVASYGLDSMIGAELRTWIFKNYGYDMSIQQLLAPSLTVPAFAQTICGVHGIGGGAQAAAAP</sequence>
<dbReference type="SUPFAM" id="SSF55048">
    <property type="entry name" value="Probable ACP-binding domain of malonyl-CoA ACP transacylase"/>
    <property type="match status" value="1"/>
</dbReference>
<dbReference type="Pfam" id="PF16197">
    <property type="entry name" value="KAsynt_C_assoc"/>
    <property type="match status" value="1"/>
</dbReference>
<dbReference type="InterPro" id="IPR013968">
    <property type="entry name" value="PKS_KR"/>
</dbReference>
<dbReference type="GO" id="GO:0006633">
    <property type="term" value="P:fatty acid biosynthetic process"/>
    <property type="evidence" value="ECO:0007669"/>
    <property type="project" value="InterPro"/>
</dbReference>
<feature type="domain" description="Ketosynthase family 3 (KS3)" evidence="9">
    <location>
        <begin position="37"/>
        <end position="468"/>
    </location>
</feature>
<dbReference type="SUPFAM" id="SSF53901">
    <property type="entry name" value="Thiolase-like"/>
    <property type="match status" value="1"/>
</dbReference>
<keyword evidence="6" id="KW-0511">Multifunctional enzyme</keyword>
<dbReference type="InterPro" id="IPR049551">
    <property type="entry name" value="PKS_DH_C"/>
</dbReference>
<dbReference type="GO" id="GO:0030639">
    <property type="term" value="P:polyketide biosynthetic process"/>
    <property type="evidence" value="ECO:0007669"/>
    <property type="project" value="UniProtKB-ARBA"/>
</dbReference>
<dbReference type="GeneID" id="28765752"/>
<keyword evidence="7" id="KW-0012">Acyltransferase</keyword>
<keyword evidence="5" id="KW-0560">Oxidoreductase</keyword>
<keyword evidence="2" id="KW-0597">Phosphoprotein</keyword>
<dbReference type="InterPro" id="IPR057326">
    <property type="entry name" value="KR_dom"/>
</dbReference>
<dbReference type="Pfam" id="PF14765">
    <property type="entry name" value="PS-DH"/>
    <property type="match status" value="1"/>
</dbReference>
<dbReference type="Gene3D" id="3.40.47.10">
    <property type="match status" value="1"/>
</dbReference>
<keyword evidence="1" id="KW-0596">Phosphopantetheine</keyword>
<dbReference type="GO" id="GO:0004312">
    <property type="term" value="F:fatty acid synthase activity"/>
    <property type="evidence" value="ECO:0007669"/>
    <property type="project" value="TreeGrafter"/>
</dbReference>
<name>A0A177BV19_9PLEO</name>
<dbReference type="Pfam" id="PF08240">
    <property type="entry name" value="ADH_N"/>
    <property type="match status" value="1"/>
</dbReference>
<evidence type="ECO:0000256" key="4">
    <source>
        <dbReference type="ARBA" id="ARBA00022857"/>
    </source>
</evidence>
<evidence type="ECO:0000256" key="5">
    <source>
        <dbReference type="ARBA" id="ARBA00023002"/>
    </source>
</evidence>
<dbReference type="PROSITE" id="PS00606">
    <property type="entry name" value="KS3_1"/>
    <property type="match status" value="1"/>
</dbReference>
<feature type="region of interest" description="N-terminal hotdog fold" evidence="8">
    <location>
        <begin position="963"/>
        <end position="1099"/>
    </location>
</feature>
<dbReference type="InterPro" id="IPR042104">
    <property type="entry name" value="PKS_dehydratase_sf"/>
</dbReference>
<dbReference type="Pfam" id="PF00109">
    <property type="entry name" value="ketoacyl-synt"/>
    <property type="match status" value="1"/>
</dbReference>
<dbReference type="InterPro" id="IPR014031">
    <property type="entry name" value="Ketoacyl_synth_C"/>
</dbReference>
<dbReference type="InterPro" id="IPR006162">
    <property type="entry name" value="Ppantetheine_attach_site"/>
</dbReference>
<evidence type="ECO:0000256" key="6">
    <source>
        <dbReference type="ARBA" id="ARBA00023268"/>
    </source>
</evidence>
<dbReference type="SUPFAM" id="SSF50129">
    <property type="entry name" value="GroES-like"/>
    <property type="match status" value="1"/>
</dbReference>
<dbReference type="PROSITE" id="PS52019">
    <property type="entry name" value="PKS_MFAS_DH"/>
    <property type="match status" value="1"/>
</dbReference>
<dbReference type="InterPro" id="IPR020807">
    <property type="entry name" value="PKS_DH"/>
</dbReference>
<dbReference type="PROSITE" id="PS52004">
    <property type="entry name" value="KS3_2"/>
    <property type="match status" value="1"/>
</dbReference>